<dbReference type="SUPFAM" id="SSF46894">
    <property type="entry name" value="C-terminal effector domain of the bipartite response regulators"/>
    <property type="match status" value="1"/>
</dbReference>
<dbReference type="GO" id="GO:0006355">
    <property type="term" value="P:regulation of DNA-templated transcription"/>
    <property type="evidence" value="ECO:0007669"/>
    <property type="project" value="InterPro"/>
</dbReference>
<proteinExistence type="predicted"/>
<dbReference type="InterPro" id="IPR016032">
    <property type="entry name" value="Sig_transdc_resp-reg_C-effctor"/>
</dbReference>
<evidence type="ECO:0000259" key="3">
    <source>
        <dbReference type="PROSITE" id="PS50043"/>
    </source>
</evidence>
<dbReference type="PANTHER" id="PTHR45566">
    <property type="entry name" value="HTH-TYPE TRANSCRIPTIONAL REGULATOR YHJB-RELATED"/>
    <property type="match status" value="1"/>
</dbReference>
<evidence type="ECO:0000259" key="4">
    <source>
        <dbReference type="PROSITE" id="PS50110"/>
    </source>
</evidence>
<dbReference type="PANTHER" id="PTHR45566:SF1">
    <property type="entry name" value="HTH-TYPE TRANSCRIPTIONAL REGULATOR YHJB-RELATED"/>
    <property type="match status" value="1"/>
</dbReference>
<evidence type="ECO:0000256" key="1">
    <source>
        <dbReference type="ARBA" id="ARBA00022553"/>
    </source>
</evidence>
<keyword evidence="2" id="KW-0238">DNA-binding</keyword>
<dbReference type="PROSITE" id="PS50043">
    <property type="entry name" value="HTH_LUXR_2"/>
    <property type="match status" value="1"/>
</dbReference>
<dbReference type="CDD" id="cd06170">
    <property type="entry name" value="LuxR_C_like"/>
    <property type="match status" value="1"/>
</dbReference>
<dbReference type="InterPro" id="IPR051015">
    <property type="entry name" value="EvgA-like"/>
</dbReference>
<accession>A0A3B1B7P6</accession>
<dbReference type="PRINTS" id="PR00038">
    <property type="entry name" value="HTHLUXR"/>
</dbReference>
<evidence type="ECO:0000313" key="5">
    <source>
        <dbReference type="EMBL" id="VAX02345.1"/>
    </source>
</evidence>
<reference evidence="5" key="1">
    <citation type="submission" date="2018-06" db="EMBL/GenBank/DDBJ databases">
        <authorList>
            <person name="Zhirakovskaya E."/>
        </authorList>
    </citation>
    <scope>NUCLEOTIDE SEQUENCE</scope>
</reference>
<dbReference type="Pfam" id="PF00196">
    <property type="entry name" value="GerE"/>
    <property type="match status" value="1"/>
</dbReference>
<dbReference type="SMART" id="SM00448">
    <property type="entry name" value="REC"/>
    <property type="match status" value="1"/>
</dbReference>
<dbReference type="GO" id="GO:0000160">
    <property type="term" value="P:phosphorelay signal transduction system"/>
    <property type="evidence" value="ECO:0007669"/>
    <property type="project" value="InterPro"/>
</dbReference>
<dbReference type="AlphaFoldDB" id="A0A3B1B7P6"/>
<dbReference type="SUPFAM" id="SSF52172">
    <property type="entry name" value="CheY-like"/>
    <property type="match status" value="1"/>
</dbReference>
<dbReference type="InterPro" id="IPR001789">
    <property type="entry name" value="Sig_transdc_resp-reg_receiver"/>
</dbReference>
<dbReference type="InterPro" id="IPR000792">
    <property type="entry name" value="Tscrpt_reg_LuxR_C"/>
</dbReference>
<organism evidence="5">
    <name type="scientific">hydrothermal vent metagenome</name>
    <dbReference type="NCBI Taxonomy" id="652676"/>
    <lineage>
        <taxon>unclassified sequences</taxon>
        <taxon>metagenomes</taxon>
        <taxon>ecological metagenomes</taxon>
    </lineage>
</organism>
<gene>
    <name evidence="5" type="ORF">MNBD_ALPHA03-350</name>
</gene>
<feature type="domain" description="Response regulatory" evidence="4">
    <location>
        <begin position="2"/>
        <end position="119"/>
    </location>
</feature>
<dbReference type="CDD" id="cd17535">
    <property type="entry name" value="REC_NarL-like"/>
    <property type="match status" value="1"/>
</dbReference>
<dbReference type="InterPro" id="IPR058245">
    <property type="entry name" value="NreC/VraR/RcsB-like_REC"/>
</dbReference>
<protein>
    <submittedName>
        <fullName evidence="5">Two-component transcriptional response regulator, LuxR family</fullName>
    </submittedName>
</protein>
<dbReference type="Gene3D" id="3.40.50.2300">
    <property type="match status" value="1"/>
</dbReference>
<name>A0A3B1B7P6_9ZZZZ</name>
<dbReference type="Pfam" id="PF00072">
    <property type="entry name" value="Response_reg"/>
    <property type="match status" value="1"/>
</dbReference>
<feature type="domain" description="HTH luxR-type" evidence="3">
    <location>
        <begin position="136"/>
        <end position="201"/>
    </location>
</feature>
<dbReference type="PROSITE" id="PS50110">
    <property type="entry name" value="RESPONSE_REGULATORY"/>
    <property type="match status" value="1"/>
</dbReference>
<keyword evidence="1" id="KW-0597">Phosphoprotein</keyword>
<sequence>MKILLVDDHTLFRDGLKLVLQKIADDVLISECGTCADAYEIIKKSDGFDLILLDVGLPVISGLDGLQEFRKLDPSAPIVFLSGSDDQNLIRKALNLGVMGYIPKTLNSEIMLQAIHLILKGGRYVPDNVLQDDDRSNHSKINLTSRQSEILTLISQGKSNKEIARTLGIADNTVRVHISAVFQALKVNNRTEAAFTALQEGLISPY</sequence>
<dbReference type="GO" id="GO:0003677">
    <property type="term" value="F:DNA binding"/>
    <property type="evidence" value="ECO:0007669"/>
    <property type="project" value="UniProtKB-KW"/>
</dbReference>
<dbReference type="EMBL" id="UOFW01000006">
    <property type="protein sequence ID" value="VAX02345.1"/>
    <property type="molecule type" value="Genomic_DNA"/>
</dbReference>
<dbReference type="SMART" id="SM00421">
    <property type="entry name" value="HTH_LUXR"/>
    <property type="match status" value="1"/>
</dbReference>
<dbReference type="InterPro" id="IPR011006">
    <property type="entry name" value="CheY-like_superfamily"/>
</dbReference>
<evidence type="ECO:0000256" key="2">
    <source>
        <dbReference type="ARBA" id="ARBA00023125"/>
    </source>
</evidence>